<dbReference type="InterPro" id="IPR005493">
    <property type="entry name" value="RraA/RraA-like"/>
</dbReference>
<comment type="function">
    <text evidence="8">Catalyzes the aldol cleavage of 4-hydroxy-4-methyl-2-oxoglutarate (HMG) into 2 molecules of pyruvate. Also contains a secondary oxaloacetate (OAA) decarboxylase activity due to the common pyruvate enolate transition state formed following C-C bond cleavage in the retro-aldol and decarboxylation reactions.</text>
</comment>
<evidence type="ECO:0000313" key="15">
    <source>
        <dbReference type="Proteomes" id="UP000294739"/>
    </source>
</evidence>
<evidence type="ECO:0000313" key="14">
    <source>
        <dbReference type="EMBL" id="TDE11432.1"/>
    </source>
</evidence>
<feature type="binding site" evidence="13">
    <location>
        <position position="115"/>
    </location>
    <ligand>
        <name>Mg(2+)</name>
        <dbReference type="ChEBI" id="CHEBI:18420"/>
    </ligand>
</feature>
<feature type="binding site" evidence="13">
    <location>
        <position position="114"/>
    </location>
    <ligand>
        <name>substrate</name>
    </ligand>
</feature>
<comment type="catalytic activity">
    <reaction evidence="12">
        <text>oxaloacetate + H(+) = pyruvate + CO2</text>
        <dbReference type="Rhea" id="RHEA:15641"/>
        <dbReference type="ChEBI" id="CHEBI:15361"/>
        <dbReference type="ChEBI" id="CHEBI:15378"/>
        <dbReference type="ChEBI" id="CHEBI:16452"/>
        <dbReference type="ChEBI" id="CHEBI:16526"/>
        <dbReference type="EC" id="4.1.1.112"/>
    </reaction>
</comment>
<dbReference type="PANTHER" id="PTHR33254:SF4">
    <property type="entry name" value="4-HYDROXY-4-METHYL-2-OXOGLUTARATE ALDOLASE 3-RELATED"/>
    <property type="match status" value="1"/>
</dbReference>
<comment type="cofactor">
    <cofactor evidence="2">
        <name>a divalent metal cation</name>
        <dbReference type="ChEBI" id="CHEBI:60240"/>
    </cofactor>
</comment>
<dbReference type="GO" id="GO:0046872">
    <property type="term" value="F:metal ion binding"/>
    <property type="evidence" value="ECO:0007669"/>
    <property type="project" value="UniProtKB-KW"/>
</dbReference>
<evidence type="ECO:0000256" key="10">
    <source>
        <dbReference type="ARBA" id="ARBA00030169"/>
    </source>
</evidence>
<accession>A0A4R5DCG8</accession>
<evidence type="ECO:0000256" key="8">
    <source>
        <dbReference type="ARBA" id="ARBA00025046"/>
    </source>
</evidence>
<proteinExistence type="inferred from homology"/>
<evidence type="ECO:0000256" key="13">
    <source>
        <dbReference type="PIRSR" id="PIRSR605493-1"/>
    </source>
</evidence>
<dbReference type="PANTHER" id="PTHR33254">
    <property type="entry name" value="4-HYDROXY-4-METHYL-2-OXOGLUTARATE ALDOLASE 3-RELATED"/>
    <property type="match status" value="1"/>
</dbReference>
<dbReference type="GO" id="GO:0008948">
    <property type="term" value="F:oxaloacetate decarboxylase activity"/>
    <property type="evidence" value="ECO:0007669"/>
    <property type="project" value="UniProtKB-EC"/>
</dbReference>
<dbReference type="EMBL" id="SMKZ01000010">
    <property type="protein sequence ID" value="TDE11432.1"/>
    <property type="molecule type" value="Genomic_DNA"/>
</dbReference>
<dbReference type="GO" id="GO:0047443">
    <property type="term" value="F:4-hydroxy-4-methyl-2-oxoglutarate aldolase activity"/>
    <property type="evidence" value="ECO:0007669"/>
    <property type="project" value="UniProtKB-EC"/>
</dbReference>
<evidence type="ECO:0000256" key="1">
    <source>
        <dbReference type="ARBA" id="ARBA00001342"/>
    </source>
</evidence>
<name>A0A4R5DCG8_9ACTN</name>
<comment type="subunit">
    <text evidence="4">Homotrimer.</text>
</comment>
<evidence type="ECO:0000256" key="12">
    <source>
        <dbReference type="ARBA" id="ARBA00047973"/>
    </source>
</evidence>
<dbReference type="RefSeq" id="WP_131893630.1">
    <property type="nucleotide sequence ID" value="NZ_SMKZ01000010.1"/>
</dbReference>
<feature type="binding site" evidence="13">
    <location>
        <begin position="92"/>
        <end position="95"/>
    </location>
    <ligand>
        <name>substrate</name>
    </ligand>
</feature>
<protein>
    <recommendedName>
        <fullName evidence="7">Putative 4-hydroxy-4-methyl-2-oxoglutarate aldolase</fullName>
        <ecNumber evidence="6">4.1.1.112</ecNumber>
        <ecNumber evidence="5">4.1.3.17</ecNumber>
    </recommendedName>
    <alternativeName>
        <fullName evidence="11">Oxaloacetate decarboxylase</fullName>
    </alternativeName>
    <alternativeName>
        <fullName evidence="9">Regulator of ribonuclease activity homolog</fullName>
    </alternativeName>
    <alternativeName>
        <fullName evidence="10">RraA-like protein</fullName>
    </alternativeName>
</protein>
<keyword evidence="15" id="KW-1185">Reference proteome</keyword>
<evidence type="ECO:0000256" key="6">
    <source>
        <dbReference type="ARBA" id="ARBA00012947"/>
    </source>
</evidence>
<organism evidence="14 15">
    <name type="scientific">Jiangella asiatica</name>
    <dbReference type="NCBI Taxonomy" id="2530372"/>
    <lineage>
        <taxon>Bacteria</taxon>
        <taxon>Bacillati</taxon>
        <taxon>Actinomycetota</taxon>
        <taxon>Actinomycetes</taxon>
        <taxon>Jiangellales</taxon>
        <taxon>Jiangellaceae</taxon>
        <taxon>Jiangella</taxon>
    </lineage>
</organism>
<comment type="cofactor">
    <cofactor evidence="13">
        <name>Mg(2+)</name>
        <dbReference type="ChEBI" id="CHEBI:18420"/>
    </cofactor>
</comment>
<dbReference type="OrthoDB" id="9805307at2"/>
<evidence type="ECO:0000256" key="2">
    <source>
        <dbReference type="ARBA" id="ARBA00001968"/>
    </source>
</evidence>
<dbReference type="CDD" id="cd16841">
    <property type="entry name" value="RraA_family"/>
    <property type="match status" value="1"/>
</dbReference>
<dbReference type="AlphaFoldDB" id="A0A4R5DCG8"/>
<comment type="catalytic activity">
    <reaction evidence="1">
        <text>4-hydroxy-4-methyl-2-oxoglutarate = 2 pyruvate</text>
        <dbReference type="Rhea" id="RHEA:22748"/>
        <dbReference type="ChEBI" id="CHEBI:15361"/>
        <dbReference type="ChEBI" id="CHEBI:58276"/>
        <dbReference type="EC" id="4.1.3.17"/>
    </reaction>
</comment>
<evidence type="ECO:0000256" key="11">
    <source>
        <dbReference type="ARBA" id="ARBA00032305"/>
    </source>
</evidence>
<dbReference type="SUPFAM" id="SSF89562">
    <property type="entry name" value="RraA-like"/>
    <property type="match status" value="1"/>
</dbReference>
<keyword evidence="13" id="KW-0479">Metal-binding</keyword>
<evidence type="ECO:0000256" key="3">
    <source>
        <dbReference type="ARBA" id="ARBA00008621"/>
    </source>
</evidence>
<reference evidence="14 15" key="1">
    <citation type="submission" date="2019-03" db="EMBL/GenBank/DDBJ databases">
        <title>Draft genome sequences of novel Actinobacteria.</title>
        <authorList>
            <person name="Sahin N."/>
            <person name="Ay H."/>
            <person name="Saygin H."/>
        </authorList>
    </citation>
    <scope>NUCLEOTIDE SEQUENCE [LARGE SCALE GENOMIC DNA]</scope>
    <source>
        <strain evidence="14 15">5K138</strain>
    </source>
</reference>
<dbReference type="Proteomes" id="UP000294739">
    <property type="component" value="Unassembled WGS sequence"/>
</dbReference>
<dbReference type="EC" id="4.1.3.17" evidence="5"/>
<gene>
    <name evidence="14" type="ORF">E1269_09180</name>
</gene>
<dbReference type="InParanoid" id="A0A4R5DCG8"/>
<comment type="similarity">
    <text evidence="3">Belongs to the class II aldolase/RraA-like family.</text>
</comment>
<dbReference type="EC" id="4.1.1.112" evidence="6"/>
<evidence type="ECO:0000256" key="5">
    <source>
        <dbReference type="ARBA" id="ARBA00012213"/>
    </source>
</evidence>
<dbReference type="Gene3D" id="3.50.30.40">
    <property type="entry name" value="Ribonuclease E inhibitor RraA/RraA-like"/>
    <property type="match status" value="1"/>
</dbReference>
<sequence length="214" mass="22757">MDDVAARLSALYSAVVSDALDEIGIRHATMTPVLHGLGTPVRMVGQAATLEVVAVDEVPEERYTVQFGAVDQLREGEIMVVAAPNVASAFWGELITTRAMVNGCVGAVVDGYSRDLHRIRGHDFGLWARGTHPADSAGRLEAVRGRVPVTCAGVRVDPGDYVLADVDGVVVVPAGVVADVLELAEEKARTENTVRETLRAGATITQTYDEYGVM</sequence>
<evidence type="ECO:0000256" key="9">
    <source>
        <dbReference type="ARBA" id="ARBA00029596"/>
    </source>
</evidence>
<comment type="caution">
    <text evidence="14">The sequence shown here is derived from an EMBL/GenBank/DDBJ whole genome shotgun (WGS) entry which is preliminary data.</text>
</comment>
<dbReference type="Pfam" id="PF03737">
    <property type="entry name" value="RraA-like"/>
    <property type="match status" value="1"/>
</dbReference>
<keyword evidence="13" id="KW-0460">Magnesium</keyword>
<evidence type="ECO:0000256" key="7">
    <source>
        <dbReference type="ARBA" id="ARBA00016549"/>
    </source>
</evidence>
<dbReference type="InterPro" id="IPR036704">
    <property type="entry name" value="RraA/RraA-like_sf"/>
</dbReference>
<evidence type="ECO:0000256" key="4">
    <source>
        <dbReference type="ARBA" id="ARBA00011233"/>
    </source>
</evidence>